<dbReference type="EMBL" id="SMMG02000007">
    <property type="protein sequence ID" value="KAA3466663.1"/>
    <property type="molecule type" value="Genomic_DNA"/>
</dbReference>
<evidence type="ECO:0000313" key="1">
    <source>
        <dbReference type="EMBL" id="KAA3466663.1"/>
    </source>
</evidence>
<sequence>MENCKPTNTHIAQGEKLTSKEDVEKVDETNYRSLVGCLLYLIASRPNIMFVVCLSSRYMH</sequence>
<dbReference type="Proteomes" id="UP000325315">
    <property type="component" value="Unassembled WGS sequence"/>
</dbReference>
<dbReference type="OrthoDB" id="413760at2759"/>
<keyword evidence="2" id="KW-1185">Reference proteome</keyword>
<evidence type="ECO:0008006" key="3">
    <source>
        <dbReference type="Google" id="ProtNLM"/>
    </source>
</evidence>
<gene>
    <name evidence="1" type="ORF">EPI10_001737</name>
</gene>
<proteinExistence type="predicted"/>
<protein>
    <recommendedName>
        <fullName evidence="3">Retrovirus-related Pol polyprotein from transposon TNT 1-94</fullName>
    </recommendedName>
</protein>
<organism evidence="1 2">
    <name type="scientific">Gossypium australe</name>
    <dbReference type="NCBI Taxonomy" id="47621"/>
    <lineage>
        <taxon>Eukaryota</taxon>
        <taxon>Viridiplantae</taxon>
        <taxon>Streptophyta</taxon>
        <taxon>Embryophyta</taxon>
        <taxon>Tracheophyta</taxon>
        <taxon>Spermatophyta</taxon>
        <taxon>Magnoliopsida</taxon>
        <taxon>eudicotyledons</taxon>
        <taxon>Gunneridae</taxon>
        <taxon>Pentapetalae</taxon>
        <taxon>rosids</taxon>
        <taxon>malvids</taxon>
        <taxon>Malvales</taxon>
        <taxon>Malvaceae</taxon>
        <taxon>Malvoideae</taxon>
        <taxon>Gossypium</taxon>
    </lineage>
</organism>
<dbReference type="PANTHER" id="PTHR11439">
    <property type="entry name" value="GAG-POL-RELATED RETROTRANSPOSON"/>
    <property type="match status" value="1"/>
</dbReference>
<accession>A0A5B6VC58</accession>
<dbReference type="AlphaFoldDB" id="A0A5B6VC58"/>
<reference evidence="2" key="1">
    <citation type="journal article" date="2019" name="Plant Biotechnol. J.">
        <title>Genome sequencing of the Australian wild diploid species Gossypium australe highlights disease resistance and delayed gland morphogenesis.</title>
        <authorList>
            <person name="Cai Y."/>
            <person name="Cai X."/>
            <person name="Wang Q."/>
            <person name="Wang P."/>
            <person name="Zhang Y."/>
            <person name="Cai C."/>
            <person name="Xu Y."/>
            <person name="Wang K."/>
            <person name="Zhou Z."/>
            <person name="Wang C."/>
            <person name="Geng S."/>
            <person name="Li B."/>
            <person name="Dong Q."/>
            <person name="Hou Y."/>
            <person name="Wang H."/>
            <person name="Ai P."/>
            <person name="Liu Z."/>
            <person name="Yi F."/>
            <person name="Sun M."/>
            <person name="An G."/>
            <person name="Cheng J."/>
            <person name="Zhang Y."/>
            <person name="Shi Q."/>
            <person name="Xie Y."/>
            <person name="Shi X."/>
            <person name="Chang Y."/>
            <person name="Huang F."/>
            <person name="Chen Y."/>
            <person name="Hong S."/>
            <person name="Mi L."/>
            <person name="Sun Q."/>
            <person name="Zhang L."/>
            <person name="Zhou B."/>
            <person name="Peng R."/>
            <person name="Zhang X."/>
            <person name="Liu F."/>
        </authorList>
    </citation>
    <scope>NUCLEOTIDE SEQUENCE [LARGE SCALE GENOMIC DNA]</scope>
    <source>
        <strain evidence="2">cv. PA1801</strain>
    </source>
</reference>
<dbReference type="PANTHER" id="PTHR11439:SF503">
    <property type="entry name" value="CYSTEINE-RICH RLK (RECEPTOR-LIKE PROTEIN KINASE) 8"/>
    <property type="match status" value="1"/>
</dbReference>
<comment type="caution">
    <text evidence="1">The sequence shown here is derived from an EMBL/GenBank/DDBJ whole genome shotgun (WGS) entry which is preliminary data.</text>
</comment>
<name>A0A5B6VC58_9ROSI</name>
<evidence type="ECO:0000313" key="2">
    <source>
        <dbReference type="Proteomes" id="UP000325315"/>
    </source>
</evidence>